<evidence type="ECO:0000256" key="2">
    <source>
        <dbReference type="SAM" id="MobiDB-lite"/>
    </source>
</evidence>
<sequence length="657" mass="69482">MATRPRTRRAAAAAAADTPVAEAIVPAAPATPAAPKRPRKTAAARAEPAAEVGPPAAAPEAIAVEPAPPKPAPRERPPARTKAEATPAPVKPATRKLVTEKVVAKKAAAEKTPVKKAPAKKARPAAEPEPAAARKPARKKTATPAADLLPPAQPSPPAPPAPPAGPPPPPDSAIVLVDGDQRHLRWIAGGTCPPAVRQAAAARVDADGHLRPDDDEALPLLLRLADEAGHALHVDPAAWLQLAHHRDTRHRLHQLETAYPEGPTSPALQALLRAPLAPFQAEGALFATCAGRTLIADERGLGKTVQALAVAVLLHRHAGVRRVLLRCTPARRLSWQREWARFVRDGGLELQIVDTADTAEAAAPPDLVLIDEPQRLETWDSIDAPFALVLCGADLDTQPDLVHALVRFLDRHRLGSLARLSQAPADAGAAEPLDERLQLVMLRRRRSAVSPQLPSIVQSERVLTLAAPQRTAHDRALAEARGLLERWRRAGRLADAEQWQLGVALRAARTACHRADPESADSPLAEATLAALQDLLGELRGTPGLRIALVCPNAADRVQLERRLAIADRLALVLDGAALPPADVVIRIGTPWRPADTPGQCIHLVADASLDSGLFDTLGLRADVPCGPVEGGRDGFLQGARLQRYLLAAEAAVHAAG</sequence>
<protein>
    <recommendedName>
        <fullName evidence="5">Helicase ATP-binding domain-containing protein</fullName>
    </recommendedName>
</protein>
<proteinExistence type="predicted"/>
<reference evidence="3 4" key="1">
    <citation type="submission" date="2020-05" db="EMBL/GenBank/DDBJ databases">
        <title>Aquincola sp. isolate from soil.</title>
        <authorList>
            <person name="Han J."/>
            <person name="Kim D.-U."/>
        </authorList>
    </citation>
    <scope>NUCLEOTIDE SEQUENCE [LARGE SCALE GENOMIC DNA]</scope>
    <source>
        <strain evidence="3 4">S2</strain>
    </source>
</reference>
<dbReference type="SUPFAM" id="SSF52540">
    <property type="entry name" value="P-loop containing nucleoside triphosphate hydrolases"/>
    <property type="match status" value="1"/>
</dbReference>
<gene>
    <name evidence="3" type="ORF">HLB44_21530</name>
</gene>
<evidence type="ECO:0000313" key="4">
    <source>
        <dbReference type="Proteomes" id="UP000737171"/>
    </source>
</evidence>
<feature type="compositionally biased region" description="Low complexity" evidence="2">
    <location>
        <begin position="43"/>
        <end position="65"/>
    </location>
</feature>
<dbReference type="InterPro" id="IPR038718">
    <property type="entry name" value="SNF2-like_sf"/>
</dbReference>
<dbReference type="InterPro" id="IPR027417">
    <property type="entry name" value="P-loop_NTPase"/>
</dbReference>
<feature type="region of interest" description="Disordered" evidence="2">
    <location>
        <begin position="1"/>
        <end position="175"/>
    </location>
</feature>
<accession>A0ABX2ELR1</accession>
<feature type="compositionally biased region" description="Low complexity" evidence="2">
    <location>
        <begin position="10"/>
        <end position="34"/>
    </location>
</feature>
<keyword evidence="1" id="KW-0378">Hydrolase</keyword>
<organism evidence="3 4">
    <name type="scientific">Pseudaquabacterium terrae</name>
    <dbReference type="NCBI Taxonomy" id="2732868"/>
    <lineage>
        <taxon>Bacteria</taxon>
        <taxon>Pseudomonadati</taxon>
        <taxon>Pseudomonadota</taxon>
        <taxon>Betaproteobacteria</taxon>
        <taxon>Burkholderiales</taxon>
        <taxon>Sphaerotilaceae</taxon>
        <taxon>Pseudaquabacterium</taxon>
    </lineage>
</organism>
<feature type="compositionally biased region" description="Basic and acidic residues" evidence="2">
    <location>
        <begin position="97"/>
        <end position="113"/>
    </location>
</feature>
<dbReference type="Gene3D" id="3.40.50.10810">
    <property type="entry name" value="Tandem AAA-ATPase domain"/>
    <property type="match status" value="1"/>
</dbReference>
<keyword evidence="4" id="KW-1185">Reference proteome</keyword>
<dbReference type="PANTHER" id="PTHR45766:SF6">
    <property type="entry name" value="SWI_SNF-RELATED MATRIX-ASSOCIATED ACTIN-DEPENDENT REGULATOR OF CHROMATIN SUBFAMILY A-LIKE PROTEIN 1"/>
    <property type="match status" value="1"/>
</dbReference>
<name>A0ABX2ELR1_9BURK</name>
<comment type="caution">
    <text evidence="3">The sequence shown here is derived from an EMBL/GenBank/DDBJ whole genome shotgun (WGS) entry which is preliminary data.</text>
</comment>
<feature type="compositionally biased region" description="Pro residues" evidence="2">
    <location>
        <begin position="151"/>
        <end position="171"/>
    </location>
</feature>
<evidence type="ECO:0000313" key="3">
    <source>
        <dbReference type="EMBL" id="NRF69589.1"/>
    </source>
</evidence>
<dbReference type="Proteomes" id="UP000737171">
    <property type="component" value="Unassembled WGS sequence"/>
</dbReference>
<dbReference type="EMBL" id="JABRWJ010000006">
    <property type="protein sequence ID" value="NRF69589.1"/>
    <property type="molecule type" value="Genomic_DNA"/>
</dbReference>
<dbReference type="RefSeq" id="WP_173126746.1">
    <property type="nucleotide sequence ID" value="NZ_JABRWJ010000006.1"/>
</dbReference>
<evidence type="ECO:0008006" key="5">
    <source>
        <dbReference type="Google" id="ProtNLM"/>
    </source>
</evidence>
<evidence type="ECO:0000256" key="1">
    <source>
        <dbReference type="ARBA" id="ARBA00022801"/>
    </source>
</evidence>
<feature type="compositionally biased region" description="Basic and acidic residues" evidence="2">
    <location>
        <begin position="72"/>
        <end position="83"/>
    </location>
</feature>
<dbReference type="PANTHER" id="PTHR45766">
    <property type="entry name" value="DNA ANNEALING HELICASE AND ENDONUCLEASE ZRANB3 FAMILY MEMBER"/>
    <property type="match status" value="1"/>
</dbReference>